<accession>A0A1L7D0Z7</accession>
<feature type="domain" description="DUF418" evidence="2">
    <location>
        <begin position="219"/>
        <end position="384"/>
    </location>
</feature>
<feature type="transmembrane region" description="Helical" evidence="1">
    <location>
        <begin position="274"/>
        <end position="291"/>
    </location>
</feature>
<feature type="transmembrane region" description="Helical" evidence="1">
    <location>
        <begin position="347"/>
        <end position="365"/>
    </location>
</feature>
<keyword evidence="1" id="KW-0472">Membrane</keyword>
<feature type="transmembrane region" description="Helical" evidence="1">
    <location>
        <begin position="141"/>
        <end position="163"/>
    </location>
</feature>
<evidence type="ECO:0000313" key="3">
    <source>
        <dbReference type="EMBL" id="APT91767.1"/>
    </source>
</evidence>
<dbReference type="RefSeq" id="WP_075732519.1">
    <property type="nucleotide sequence ID" value="NZ_CP009249.1"/>
</dbReference>
<keyword evidence="1" id="KW-1133">Transmembrane helix</keyword>
<keyword evidence="4" id="KW-1185">Reference proteome</keyword>
<feature type="transmembrane region" description="Helical" evidence="1">
    <location>
        <begin position="93"/>
        <end position="113"/>
    </location>
</feature>
<gene>
    <name evidence="3" type="ORF">CPHO_01225</name>
</gene>
<dbReference type="KEGG" id="cpho:CPHO_01225"/>
<evidence type="ECO:0000256" key="1">
    <source>
        <dbReference type="SAM" id="Phobius"/>
    </source>
</evidence>
<dbReference type="EMBL" id="CP009249">
    <property type="protein sequence ID" value="APT91767.1"/>
    <property type="molecule type" value="Genomic_DNA"/>
</dbReference>
<proteinExistence type="predicted"/>
<dbReference type="InterPro" id="IPR007349">
    <property type="entry name" value="DUF418"/>
</dbReference>
<dbReference type="Proteomes" id="UP000185491">
    <property type="component" value="Chromosome"/>
</dbReference>
<feature type="transmembrane region" description="Helical" evidence="1">
    <location>
        <begin position="119"/>
        <end position="134"/>
    </location>
</feature>
<dbReference type="OrthoDB" id="2388539at2"/>
<reference evidence="3 4" key="1">
    <citation type="submission" date="2014-08" db="EMBL/GenBank/DDBJ databases">
        <title>Complete genome sequence of Corynebacterium phocae M408/89/1(T)(=DSM 44612(T)), isolated from the common seal (Phoca vitulina).</title>
        <authorList>
            <person name="Ruckert C."/>
            <person name="Albersmeier A."/>
            <person name="Winkler A."/>
            <person name="Kalinowski J."/>
        </authorList>
    </citation>
    <scope>NUCLEOTIDE SEQUENCE [LARGE SCALE GENOMIC DNA]</scope>
    <source>
        <strain evidence="3 4">M408/89/1</strain>
    </source>
</reference>
<feature type="transmembrane region" description="Helical" evidence="1">
    <location>
        <begin position="61"/>
        <end position="81"/>
    </location>
</feature>
<dbReference type="InterPro" id="IPR052529">
    <property type="entry name" value="Bact_Transport_Assoc"/>
</dbReference>
<feature type="transmembrane region" description="Helical" evidence="1">
    <location>
        <begin position="321"/>
        <end position="340"/>
    </location>
</feature>
<protein>
    <recommendedName>
        <fullName evidence="2">DUF418 domain-containing protein</fullName>
    </recommendedName>
</protein>
<name>A0A1L7D0Z7_9CORY</name>
<organism evidence="3 4">
    <name type="scientific">Corynebacterium phocae</name>
    <dbReference type="NCBI Taxonomy" id="161895"/>
    <lineage>
        <taxon>Bacteria</taxon>
        <taxon>Bacillati</taxon>
        <taxon>Actinomycetota</taxon>
        <taxon>Actinomycetes</taxon>
        <taxon>Mycobacteriales</taxon>
        <taxon>Corynebacteriaceae</taxon>
        <taxon>Corynebacterium</taxon>
    </lineage>
</organism>
<feature type="transmembrane region" description="Helical" evidence="1">
    <location>
        <begin position="183"/>
        <end position="213"/>
    </location>
</feature>
<sequence length="391" mass="41787">MRLLVPDVARGLALLGIAMANAPTAWFTDDVDERADFFGGAHSGLDDATVLATAVTTHVRGLPMFSTLLGFGIGLIMMSLWKRQYPAQRARTVVMKRYAFLALFGAIHCIFIFHGDIMFLYGICGVAFGLLFMLKNSTLLAIAYTGLAIGSTGGIILSSFSSLVEDSSQLVSAEGLGVDSQNYGILVLYNGGFFLLQLLALPLFVFQLMPLMIIGFVWARRGVLANPDEHRRELGIWATIAAVVAVGVGVPWGLAALDVLPPTVEAVTLTLNQSLGLLTGPGILAGLALLLNRRQKAVWAGAAVPIWLAVPAALGKRSMSGYLFQSFAFAVLAYGFFLGLDLDAFGMAAYAFGVWLASLGLAWALEVAGKPGPFEWVHRRLAYGRTGTPQP</sequence>
<evidence type="ECO:0000313" key="4">
    <source>
        <dbReference type="Proteomes" id="UP000185491"/>
    </source>
</evidence>
<evidence type="ECO:0000259" key="2">
    <source>
        <dbReference type="Pfam" id="PF04235"/>
    </source>
</evidence>
<dbReference type="PANTHER" id="PTHR30590:SF2">
    <property type="entry name" value="INNER MEMBRANE PROTEIN"/>
    <property type="match status" value="1"/>
</dbReference>
<dbReference type="PANTHER" id="PTHR30590">
    <property type="entry name" value="INNER MEMBRANE PROTEIN"/>
    <property type="match status" value="1"/>
</dbReference>
<dbReference type="Pfam" id="PF04235">
    <property type="entry name" value="DUF418"/>
    <property type="match status" value="1"/>
</dbReference>
<feature type="transmembrane region" description="Helical" evidence="1">
    <location>
        <begin position="234"/>
        <end position="254"/>
    </location>
</feature>
<keyword evidence="1" id="KW-0812">Transmembrane</keyword>
<dbReference type="AlphaFoldDB" id="A0A1L7D0Z7"/>
<feature type="transmembrane region" description="Helical" evidence="1">
    <location>
        <begin position="298"/>
        <end position="315"/>
    </location>
</feature>
<dbReference type="STRING" id="161895.CPHO_01225"/>